<proteinExistence type="predicted"/>
<organism evidence="2 3">
    <name type="scientific">Methanoculleus submarinus</name>
    <dbReference type="NCBI Taxonomy" id="204050"/>
    <lineage>
        <taxon>Archaea</taxon>
        <taxon>Methanobacteriati</taxon>
        <taxon>Methanobacteriota</taxon>
        <taxon>Stenosarchaea group</taxon>
        <taxon>Methanomicrobia</taxon>
        <taxon>Methanomicrobiales</taxon>
        <taxon>Methanomicrobiaceae</taxon>
        <taxon>Methanoculleus</taxon>
    </lineage>
</organism>
<evidence type="ECO:0000313" key="3">
    <source>
        <dbReference type="Proteomes" id="UP001156196"/>
    </source>
</evidence>
<dbReference type="GeneID" id="76730666"/>
<dbReference type="EMBL" id="CP109831">
    <property type="protein sequence ID" value="UYU17497.1"/>
    <property type="molecule type" value="Genomic_DNA"/>
</dbReference>
<evidence type="ECO:0000256" key="1">
    <source>
        <dbReference type="SAM" id="Phobius"/>
    </source>
</evidence>
<dbReference type="GeneID" id="4847939"/>
<accession>A0AAX3E5W3</accession>
<gene>
    <name evidence="2" type="ORF">OH143_07200</name>
</gene>
<feature type="transmembrane region" description="Helical" evidence="1">
    <location>
        <begin position="41"/>
        <end position="59"/>
    </location>
</feature>
<evidence type="ECO:0000313" key="2">
    <source>
        <dbReference type="EMBL" id="UYU17497.1"/>
    </source>
</evidence>
<dbReference type="KEGG" id="msum:OH143_07200"/>
<feature type="transmembrane region" description="Helical" evidence="1">
    <location>
        <begin position="12"/>
        <end position="29"/>
    </location>
</feature>
<dbReference type="RefSeq" id="WP_011842938.1">
    <property type="nucleotide sequence ID" value="NZ_CP109831.1"/>
</dbReference>
<name>A0AAX3E5W3_9EURY</name>
<protein>
    <submittedName>
        <fullName evidence="2">Uncharacterized protein</fullName>
    </submittedName>
</protein>
<dbReference type="Proteomes" id="UP001156196">
    <property type="component" value="Chromosome"/>
</dbReference>
<sequence length="69" mass="7807">MAITNCNYLSLLWKLLLVLAVVVLAVNFYQDIILHGRPGALARYLFFILLFGSIIVQIVSTRCREKQPG</sequence>
<keyword evidence="3" id="KW-1185">Reference proteome</keyword>
<dbReference type="AlphaFoldDB" id="A0AAX3E5W3"/>
<keyword evidence="1" id="KW-0472">Membrane</keyword>
<keyword evidence="1" id="KW-0812">Transmembrane</keyword>
<reference evidence="2" key="1">
    <citation type="submission" date="2022-10" db="EMBL/GenBank/DDBJ databases">
        <title>Complete genome of Methanoculleus submarinus DSM 15122.</title>
        <authorList>
            <person name="Chen S.-C."/>
            <person name="Lai S.-J."/>
            <person name="You Y.-T."/>
        </authorList>
    </citation>
    <scope>NUCLEOTIDE SEQUENCE</scope>
    <source>
        <strain evidence="2">DSM 15122</strain>
    </source>
</reference>
<keyword evidence="1" id="KW-1133">Transmembrane helix</keyword>